<dbReference type="EMBL" id="JAPQER010000004">
    <property type="protein sequence ID" value="MCY6484831.1"/>
    <property type="molecule type" value="Genomic_DNA"/>
</dbReference>
<protein>
    <recommendedName>
        <fullName evidence="4">DUF4179 domain-containing protein</fullName>
    </recommendedName>
</protein>
<dbReference type="Proteomes" id="UP001078443">
    <property type="component" value="Unassembled WGS sequence"/>
</dbReference>
<evidence type="ECO:0000313" key="2">
    <source>
        <dbReference type="EMBL" id="MCY6484831.1"/>
    </source>
</evidence>
<name>A0ABT4D0R8_9CLOT</name>
<dbReference type="RefSeq" id="WP_268041154.1">
    <property type="nucleotide sequence ID" value="NZ_JAPQER010000004.1"/>
</dbReference>
<keyword evidence="1" id="KW-0472">Membrane</keyword>
<evidence type="ECO:0000313" key="3">
    <source>
        <dbReference type="Proteomes" id="UP001078443"/>
    </source>
</evidence>
<organism evidence="2 3">
    <name type="scientific">Clostridium aestuarii</name>
    <dbReference type="NCBI Taxonomy" id="338193"/>
    <lineage>
        <taxon>Bacteria</taxon>
        <taxon>Bacillati</taxon>
        <taxon>Bacillota</taxon>
        <taxon>Clostridia</taxon>
        <taxon>Eubacteriales</taxon>
        <taxon>Clostridiaceae</taxon>
        <taxon>Clostridium</taxon>
    </lineage>
</organism>
<proteinExistence type="predicted"/>
<evidence type="ECO:0000256" key="1">
    <source>
        <dbReference type="SAM" id="Phobius"/>
    </source>
</evidence>
<comment type="caution">
    <text evidence="2">The sequence shown here is derived from an EMBL/GenBank/DDBJ whole genome shotgun (WGS) entry which is preliminary data.</text>
</comment>
<reference evidence="2" key="1">
    <citation type="submission" date="2022-12" db="EMBL/GenBank/DDBJ databases">
        <authorList>
            <person name="Wang J."/>
        </authorList>
    </citation>
    <scope>NUCLEOTIDE SEQUENCE</scope>
    <source>
        <strain evidence="2">HY-45-18</strain>
    </source>
</reference>
<accession>A0ABT4D0R8</accession>
<gene>
    <name evidence="2" type="ORF">OW763_10810</name>
</gene>
<evidence type="ECO:0008006" key="4">
    <source>
        <dbReference type="Google" id="ProtNLM"/>
    </source>
</evidence>
<feature type="transmembrane region" description="Helical" evidence="1">
    <location>
        <begin position="57"/>
        <end position="76"/>
    </location>
</feature>
<sequence>MNEDRLNELLNNCDDDLIEKEIDKLLEGVEINMDSIKKKAYQKLNNSNKKVRRKKRLPYIAAAVCICSLSLTSAYAEDISQAIKSFMNKTPVYSTMVDGDAYCLNEKYELNKDITINSVMSSKGKLEMKLTTNLSKDELKDINIISKNNSDTVYSPGGYSEGENEYFFSFMNETKNNYDIKAFKDFKLVIAGKSYDVSLEKAKSLDLNKKIYTAEAKVNNIKGVNVGVTKTVDKNNNKFYLQLITSFEDKDLKLNTLGKPIARKVECMLENGKNGISSSSTSSKPEDIYVFDEMNNKYKLSIPENSKGRPVTTFETKAPKNKNLVVKLPALVACYEKTIDTFSLDIPSKGEKILNKKIDFNIQKAVLKKITRVSSTSAKVEFELNTDGDKNIDIRSFDFYSRDVKKINAEFNGDKAVINLEFDKNIDNANIEISYPEFTINGDWVINMK</sequence>
<keyword evidence="1" id="KW-0812">Transmembrane</keyword>
<keyword evidence="1" id="KW-1133">Transmembrane helix</keyword>
<keyword evidence="3" id="KW-1185">Reference proteome</keyword>